<dbReference type="InterPro" id="IPR032362">
    <property type="entry name" value="Ferlin_C"/>
</dbReference>
<feature type="transmembrane region" description="Helical" evidence="8">
    <location>
        <begin position="1909"/>
        <end position="1928"/>
    </location>
</feature>
<dbReference type="InterPro" id="IPR037725">
    <property type="entry name" value="C2F_Ferlin"/>
</dbReference>
<dbReference type="Pfam" id="PF16165">
    <property type="entry name" value="Ferlin_C"/>
    <property type="match status" value="2"/>
</dbReference>
<dbReference type="InterPro" id="IPR012968">
    <property type="entry name" value="FerIin_dom"/>
</dbReference>
<dbReference type="Pfam" id="PF08151">
    <property type="entry name" value="FerI"/>
    <property type="match status" value="1"/>
</dbReference>
<dbReference type="SMART" id="SM01201">
    <property type="entry name" value="FerB"/>
    <property type="match status" value="1"/>
</dbReference>
<dbReference type="GO" id="GO:0007009">
    <property type="term" value="P:plasma membrane organization"/>
    <property type="evidence" value="ECO:0007669"/>
    <property type="project" value="TreeGrafter"/>
</dbReference>
<feature type="domain" description="C2" evidence="9">
    <location>
        <begin position="885"/>
        <end position="1015"/>
    </location>
</feature>
<dbReference type="InterPro" id="IPR055072">
    <property type="entry name" value="Ferlin_DSRM"/>
</dbReference>
<evidence type="ECO:0000256" key="1">
    <source>
        <dbReference type="ARBA" id="ARBA00004167"/>
    </source>
</evidence>
<evidence type="ECO:0000259" key="9">
    <source>
        <dbReference type="PROSITE" id="PS50004"/>
    </source>
</evidence>
<sequence length="1941" mass="222159">QLFRWPHYGKLIMGEVLSIKVYNCSKVFSNRLLGTLVLSLQHLMTSGRLILREALVDRNHSITSIYIELDLRYQPPDGSAGTWVEEDFVYQMKDSSELIIHNPGFEEPEAAKGPRANEMDRKAAALGRKLAKGLETEEEEEEEEEDFYDVSDMEVSGIVFSPVKRDKLTQVVFLCSRSRLCSARDLFATPTPQSFQVGINIIEAQKLVGVNINPFVVVKVGEEKRHTVTQKSTNCPFYNEYFLFEFHEPREVLFHRLIEISVFHSKNIPFLATCIGTFKMDIVTVYSQPDHSFFHKWAVISDPTDTRAGVKGFVKCNISVTARGDIVGSLPTSSSSHVEDIERNLLLPKRVPAERPWARVCIKLYRAEGLPSMSAGIMGGFSKIIGEKKVFIDPYVQVSFCGQQGETSVESNTTEPEWNEQISFIEMFPPLAKKIKVRVLDDANVGDVAIATHYIDLQQISDPGRNGFNPTFGPAWVNLYGSPQNSALRDIHKDLNEGVGEGIFYRGRILMAITVEIFSSPSVAERKLVIVEVEELHPLPVNALGKKEEFLLFAAFFEATMMDSSLGSKPVSFEVSIGNYGKAEEVVTKVHKKGEKGEGREEKQPLLDLGSDSETDVEVLGPVLAPLNKSVTKSQKPETMEYDRSYSCLPMTHEKPCVYMWSYWEDHTWRLCISNWIVKLAERLEQGLDDVEKLMRRPKAKAEERLREVLEEFAAGCRQYSLSAERKTMAHPNNLDRCRTKYMMRNIILYAKQGLRVRRQLTRANVKEKVKEMRRILAKLRFMAQEPQCTLPDILIWMLSNNRRVAYARVPAQNILYSVVEEEKGKDCAKIQTVFLKVPGLHTGQIFAKLEIYMWLGVTKYAKNCMVELPKEFKYLSESGQEITQLSVYSLPSRLSRDDFSYFQLRAHLYQARGILPAGDNGLSDPFARVVFSTYCQTTRTVEETLSPMWNELLLFDQLIIDGKREELKTETPIVIVNLFNHSKFGSPEFLGQAFAVPHVKLVDEPYSKPALQFFDVYKGTKAAGELVATFELIELDYSGYLEDVEPKEPSYLEDPRDGRFIIPEGIRPVLKEFRIEILFWGLRDLKRVNLFEVDQPQVIIECAGKKVESEVIVAYKENPSFTEVVKYMDVELPEQVYLHPPLSIFVVEKRAFGRTVLVGTHVVSDVMKFSPRELEEEETEDVPRGELLSEVPVEAADRFCPWQRSSAPLLCSQMAKSSSKNHKMLNKSIAQGRCPVLSLPPSEPLLCAFKAPLKKIPINKIAKKENEYEEEKPDLEELDWWSKYYESLKELYNQKLLLGSFHGWALAMLGEIRAFPSLLLTLLDGGNLNAAYIDMEAEDEAVTEAEPARPKRKLIATLQIYNSELENEFGNFEDWLCIFPLHRGKANEDEDGNEDEHFVGKYKGSFYVYPTVEASKEPRVSQGVPRNRPIKVLIRVYIVKATNLSPADPNGKADPYVVVTVGQERKDTKERYIPKQLNPVFGEVVELTVSFPMESELTVAIFDHDLVGSDDLIGETKIDLENRFYSKHRANCGVALQYDIDGYNMWRDAFKPTQILDSLCKKTSLPAAEYRQEEVKVGNKIFKVPPEAFPEDENWSVDDEHKALYVLQHWEEMPGCGYKLVPEHVEIRSLYNPENPGLVQGSLHMWIDMFPNDVPAPPPVNIKPRLPISYELRVIIWNTEDVILDDVNPITGEPSSDIYVKSWIKGLDHDKQETDVHFNSLTGEGNFNWRFIFRFNYLPTEKEITYKKKDSVFSVEESEFREPAVLVLQVWDYDRISANDFLGSIELKLHDMVRAAKSSEHCTIKMAKENATPRFSIFRNKRMRGWWPFIRLEDQEDKEREGMFPLQGKVEAEFQLLTVEEAEKNPVGLGRKEPEPLEKPNRPKTSFNWFVNPMKTFVFFIWKRYKKYIIVLFLVALLTVFLVLLIYTMPGYISEKIING</sequence>
<dbReference type="InterPro" id="IPR037723">
    <property type="entry name" value="C2D_Ferlin"/>
</dbReference>
<proteinExistence type="predicted"/>
<keyword evidence="7 8" id="KW-0472">Membrane</keyword>
<dbReference type="Gene3D" id="2.60.40.150">
    <property type="entry name" value="C2 domain"/>
    <property type="match status" value="6"/>
</dbReference>
<evidence type="ECO:0000256" key="2">
    <source>
        <dbReference type="ARBA" id="ARBA00022692"/>
    </source>
</evidence>
<feature type="domain" description="C2" evidence="9">
    <location>
        <begin position="1415"/>
        <end position="1534"/>
    </location>
</feature>
<dbReference type="SUPFAM" id="SSF49562">
    <property type="entry name" value="C2 domain (Calcium/lipid-binding domain, CaLB)"/>
    <property type="match status" value="6"/>
</dbReference>
<dbReference type="SMART" id="SM00239">
    <property type="entry name" value="C2"/>
    <property type="match status" value="5"/>
</dbReference>
<dbReference type="Pfam" id="PF08150">
    <property type="entry name" value="FerB"/>
    <property type="match status" value="1"/>
</dbReference>
<evidence type="ECO:0000256" key="8">
    <source>
        <dbReference type="SAM" id="Phobius"/>
    </source>
</evidence>
<dbReference type="SMART" id="SM01202">
    <property type="entry name" value="FerI"/>
    <property type="match status" value="1"/>
</dbReference>
<feature type="non-terminal residue" evidence="10">
    <location>
        <position position="1941"/>
    </location>
</feature>
<feature type="domain" description="C2" evidence="9">
    <location>
        <begin position="337"/>
        <end position="472"/>
    </location>
</feature>
<dbReference type="CDD" id="cd04011">
    <property type="entry name" value="C2B_Ferlin"/>
    <property type="match status" value="1"/>
</dbReference>
<dbReference type="PROSITE" id="PS50004">
    <property type="entry name" value="C2"/>
    <property type="match status" value="6"/>
</dbReference>
<dbReference type="GO" id="GO:0046872">
    <property type="term" value="F:metal ion binding"/>
    <property type="evidence" value="ECO:0007669"/>
    <property type="project" value="UniProtKB-KW"/>
</dbReference>
<dbReference type="InterPro" id="IPR037721">
    <property type="entry name" value="Ferlin"/>
</dbReference>
<keyword evidence="3" id="KW-0479">Metal-binding</keyword>
<dbReference type="Pfam" id="PF00168">
    <property type="entry name" value="C2"/>
    <property type="match status" value="4"/>
</dbReference>
<feature type="domain" description="C2" evidence="9">
    <location>
        <begin position="1655"/>
        <end position="1804"/>
    </location>
</feature>
<feature type="domain" description="C2" evidence="9">
    <location>
        <begin position="1057"/>
        <end position="1180"/>
    </location>
</feature>
<evidence type="ECO:0000256" key="4">
    <source>
        <dbReference type="ARBA" id="ARBA00022737"/>
    </source>
</evidence>
<keyword evidence="5" id="KW-0106">Calcium</keyword>
<keyword evidence="2 8" id="KW-0812">Transmembrane</keyword>
<dbReference type="Pfam" id="PF22901">
    <property type="entry name" value="dsrm_Ferlin"/>
    <property type="match status" value="1"/>
</dbReference>
<evidence type="ECO:0000256" key="7">
    <source>
        <dbReference type="ARBA" id="ARBA00023136"/>
    </source>
</evidence>
<feature type="domain" description="C2" evidence="9">
    <location>
        <begin position="178"/>
        <end position="295"/>
    </location>
</feature>
<dbReference type="CDD" id="cd08374">
    <property type="entry name" value="C2F_Ferlin"/>
    <property type="match status" value="1"/>
</dbReference>
<dbReference type="CDD" id="cd04017">
    <property type="entry name" value="C2D_Ferlin"/>
    <property type="match status" value="1"/>
</dbReference>
<organism evidence="10 11">
    <name type="scientific">Anas platyrhynchos</name>
    <name type="common">Mallard</name>
    <name type="synonym">Anas boschas</name>
    <dbReference type="NCBI Taxonomy" id="8839"/>
    <lineage>
        <taxon>Eukaryota</taxon>
        <taxon>Metazoa</taxon>
        <taxon>Chordata</taxon>
        <taxon>Craniata</taxon>
        <taxon>Vertebrata</taxon>
        <taxon>Euteleostomi</taxon>
        <taxon>Archelosauria</taxon>
        <taxon>Archosauria</taxon>
        <taxon>Dinosauria</taxon>
        <taxon>Saurischia</taxon>
        <taxon>Theropoda</taxon>
        <taxon>Coelurosauria</taxon>
        <taxon>Aves</taxon>
        <taxon>Neognathae</taxon>
        <taxon>Galloanserae</taxon>
        <taxon>Anseriformes</taxon>
        <taxon>Anatidae</taxon>
        <taxon>Anatinae</taxon>
        <taxon>Anas</taxon>
    </lineage>
</organism>
<dbReference type="InterPro" id="IPR012561">
    <property type="entry name" value="Ferlin_B-domain"/>
</dbReference>
<evidence type="ECO:0000313" key="11">
    <source>
        <dbReference type="Proteomes" id="UP000296049"/>
    </source>
</evidence>
<evidence type="ECO:0000256" key="5">
    <source>
        <dbReference type="ARBA" id="ARBA00022837"/>
    </source>
</evidence>
<reference evidence="11" key="1">
    <citation type="journal article" date="2013" name="Nat. Genet.">
        <title>The duck genome and transcriptome provide insight into an avian influenza virus reservoir species.</title>
        <authorList>
            <person name="Huang Y."/>
            <person name="Li Y."/>
            <person name="Burt D.W."/>
            <person name="Chen H."/>
            <person name="Zhang Y."/>
            <person name="Qian W."/>
            <person name="Kim H."/>
            <person name="Gan S."/>
            <person name="Zhao Y."/>
            <person name="Li J."/>
            <person name="Yi K."/>
            <person name="Feng H."/>
            <person name="Zhu P."/>
            <person name="Li B."/>
            <person name="Liu Q."/>
            <person name="Fairley S."/>
            <person name="Magor K.E."/>
            <person name="Du Z."/>
            <person name="Hu X."/>
            <person name="Goodman L."/>
            <person name="Tafer H."/>
            <person name="Vignal A."/>
            <person name="Lee T."/>
            <person name="Kim K.W."/>
            <person name="Sheng Z."/>
            <person name="An Y."/>
            <person name="Searle S."/>
            <person name="Herrero J."/>
            <person name="Groenen M.A."/>
            <person name="Crooijmans R.P."/>
            <person name="Faraut T."/>
            <person name="Cai Q."/>
            <person name="Webster R.G."/>
            <person name="Aldridge J.R."/>
            <person name="Warren W.C."/>
            <person name="Bartschat S."/>
            <person name="Kehr S."/>
            <person name="Marz M."/>
            <person name="Stadler P.F."/>
            <person name="Smith J."/>
            <person name="Kraus R.H."/>
            <person name="Zhao Y."/>
            <person name="Ren L."/>
            <person name="Fei J."/>
            <person name="Morisson M."/>
            <person name="Kaiser P."/>
            <person name="Griffin D.K."/>
            <person name="Rao M."/>
            <person name="Pitel F."/>
            <person name="Wang J."/>
            <person name="Li N."/>
        </authorList>
    </citation>
    <scope>NUCLEOTIDE SEQUENCE [LARGE SCALE GENOMIC DNA]</scope>
</reference>
<feature type="non-terminal residue" evidence="10">
    <location>
        <position position="1"/>
    </location>
</feature>
<dbReference type="PANTHER" id="PTHR12546:SF36">
    <property type="entry name" value="FER-1-LIKE PROTEIN 4"/>
    <property type="match status" value="1"/>
</dbReference>
<dbReference type="FunFam" id="2.60.40.150:FF:000034">
    <property type="entry name" value="otoferlin isoform X2"/>
    <property type="match status" value="1"/>
</dbReference>
<comment type="subcellular location">
    <subcellularLocation>
        <location evidence="1">Membrane</location>
        <topology evidence="1">Single-pass membrane protein</topology>
    </subcellularLocation>
</comment>
<dbReference type="CDD" id="cd04037">
    <property type="entry name" value="C2E_Ferlin"/>
    <property type="match status" value="1"/>
</dbReference>
<dbReference type="Proteomes" id="UP000296049">
    <property type="component" value="Unassembled WGS sequence"/>
</dbReference>
<keyword evidence="11" id="KW-1185">Reference proteome</keyword>
<dbReference type="PANTHER" id="PTHR12546">
    <property type="entry name" value="FER-1-LIKE"/>
    <property type="match status" value="1"/>
</dbReference>
<name>R0JYM4_ANAPL</name>
<dbReference type="InterPro" id="IPR037720">
    <property type="entry name" value="C2B_Ferlin"/>
</dbReference>
<dbReference type="EMBL" id="KB742967">
    <property type="protein sequence ID" value="EOB02397.1"/>
    <property type="molecule type" value="Genomic_DNA"/>
</dbReference>
<evidence type="ECO:0000313" key="10">
    <source>
        <dbReference type="EMBL" id="EOB02397.1"/>
    </source>
</evidence>
<protein>
    <submittedName>
        <fullName evidence="10">Fer-1-like protein 4</fullName>
    </submittedName>
</protein>
<evidence type="ECO:0000256" key="3">
    <source>
        <dbReference type="ARBA" id="ARBA00022723"/>
    </source>
</evidence>
<gene>
    <name evidence="10" type="ORF">Anapl_04464</name>
</gene>
<accession>R0JYM4</accession>
<dbReference type="InterPro" id="IPR000008">
    <property type="entry name" value="C2_dom"/>
</dbReference>
<dbReference type="InterPro" id="IPR035892">
    <property type="entry name" value="C2_domain_sf"/>
</dbReference>
<dbReference type="InterPro" id="IPR037724">
    <property type="entry name" value="C2E_Ferlin"/>
</dbReference>
<dbReference type="InterPro" id="IPR037722">
    <property type="entry name" value="C2C_Ferlin"/>
</dbReference>
<keyword evidence="6 8" id="KW-1133">Transmembrane helix</keyword>
<dbReference type="CDD" id="cd04018">
    <property type="entry name" value="C2C_Ferlin"/>
    <property type="match status" value="1"/>
</dbReference>
<evidence type="ECO:0000256" key="6">
    <source>
        <dbReference type="ARBA" id="ARBA00022989"/>
    </source>
</evidence>
<dbReference type="GO" id="GO:0016020">
    <property type="term" value="C:membrane"/>
    <property type="evidence" value="ECO:0007669"/>
    <property type="project" value="UniProtKB-SubCell"/>
</dbReference>
<keyword evidence="4" id="KW-0677">Repeat</keyword>